<protein>
    <submittedName>
        <fullName evidence="1">Uncharacterized protein</fullName>
    </submittedName>
</protein>
<dbReference type="EMBL" id="GBRH01158452">
    <property type="protein sequence ID" value="JAE39444.1"/>
    <property type="molecule type" value="Transcribed_RNA"/>
</dbReference>
<reference evidence="1" key="2">
    <citation type="journal article" date="2015" name="Data Brief">
        <title>Shoot transcriptome of the giant reed, Arundo donax.</title>
        <authorList>
            <person name="Barrero R.A."/>
            <person name="Guerrero F.D."/>
            <person name="Moolhuijzen P."/>
            <person name="Goolsby J.A."/>
            <person name="Tidwell J."/>
            <person name="Bellgard S.E."/>
            <person name="Bellgard M.I."/>
        </authorList>
    </citation>
    <scope>NUCLEOTIDE SEQUENCE</scope>
    <source>
        <tissue evidence="1">Shoot tissue taken approximately 20 cm above the soil surface</tissue>
    </source>
</reference>
<sequence>MLGISLYLAPLDLLCSTHGFELRFLPVSMFRLMRFTPFVHLTVDSSNVLAWPFSLGRYRAAHYIPCLHCLQE</sequence>
<dbReference type="AlphaFoldDB" id="A0A0A9HUD0"/>
<evidence type="ECO:0000313" key="1">
    <source>
        <dbReference type="EMBL" id="JAE39444.1"/>
    </source>
</evidence>
<name>A0A0A9HUD0_ARUDO</name>
<accession>A0A0A9HUD0</accession>
<organism evidence="1">
    <name type="scientific">Arundo donax</name>
    <name type="common">Giant reed</name>
    <name type="synonym">Donax arundinaceus</name>
    <dbReference type="NCBI Taxonomy" id="35708"/>
    <lineage>
        <taxon>Eukaryota</taxon>
        <taxon>Viridiplantae</taxon>
        <taxon>Streptophyta</taxon>
        <taxon>Embryophyta</taxon>
        <taxon>Tracheophyta</taxon>
        <taxon>Spermatophyta</taxon>
        <taxon>Magnoliopsida</taxon>
        <taxon>Liliopsida</taxon>
        <taxon>Poales</taxon>
        <taxon>Poaceae</taxon>
        <taxon>PACMAD clade</taxon>
        <taxon>Arundinoideae</taxon>
        <taxon>Arundineae</taxon>
        <taxon>Arundo</taxon>
    </lineage>
</organism>
<reference evidence="1" key="1">
    <citation type="submission" date="2014-09" db="EMBL/GenBank/DDBJ databases">
        <authorList>
            <person name="Magalhaes I.L.F."/>
            <person name="Oliveira U."/>
            <person name="Santos F.R."/>
            <person name="Vidigal T.H.D.A."/>
            <person name="Brescovit A.D."/>
            <person name="Santos A.J."/>
        </authorList>
    </citation>
    <scope>NUCLEOTIDE SEQUENCE</scope>
    <source>
        <tissue evidence="1">Shoot tissue taken approximately 20 cm above the soil surface</tissue>
    </source>
</reference>
<proteinExistence type="predicted"/>